<feature type="region of interest" description="Disordered" evidence="1">
    <location>
        <begin position="475"/>
        <end position="495"/>
    </location>
</feature>
<feature type="compositionally biased region" description="Basic residues" evidence="1">
    <location>
        <begin position="475"/>
        <end position="486"/>
    </location>
</feature>
<dbReference type="InterPro" id="IPR013087">
    <property type="entry name" value="Znf_C2H2_type"/>
</dbReference>
<proteinExistence type="predicted"/>
<dbReference type="OrthoDB" id="8436363at2759"/>
<dbReference type="PANTHER" id="PTHR24114">
    <property type="entry name" value="LEUCINE RICH REPEAT FAMILY PROTEIN"/>
    <property type="match status" value="1"/>
</dbReference>
<dbReference type="SUPFAM" id="SSF52047">
    <property type="entry name" value="RNI-like"/>
    <property type="match status" value="1"/>
</dbReference>
<name>A0A1J1HQD2_9DIPT</name>
<dbReference type="EMBL" id="CVRI01000017">
    <property type="protein sequence ID" value="CRK90253.1"/>
    <property type="molecule type" value="Genomic_DNA"/>
</dbReference>
<reference evidence="3 4" key="1">
    <citation type="submission" date="2015-04" db="EMBL/GenBank/DDBJ databases">
        <authorList>
            <person name="Syromyatnikov M.Y."/>
            <person name="Popov V.N."/>
        </authorList>
    </citation>
    <scope>NUCLEOTIDE SEQUENCE [LARGE SCALE GENOMIC DNA]</scope>
</reference>
<dbReference type="STRING" id="568069.A0A1J1HQD2"/>
<dbReference type="InterPro" id="IPR001611">
    <property type="entry name" value="Leu-rich_rpt"/>
</dbReference>
<evidence type="ECO:0000259" key="2">
    <source>
        <dbReference type="PROSITE" id="PS00028"/>
    </source>
</evidence>
<organism evidence="3 4">
    <name type="scientific">Clunio marinus</name>
    <dbReference type="NCBI Taxonomy" id="568069"/>
    <lineage>
        <taxon>Eukaryota</taxon>
        <taxon>Metazoa</taxon>
        <taxon>Ecdysozoa</taxon>
        <taxon>Arthropoda</taxon>
        <taxon>Hexapoda</taxon>
        <taxon>Insecta</taxon>
        <taxon>Pterygota</taxon>
        <taxon>Neoptera</taxon>
        <taxon>Endopterygota</taxon>
        <taxon>Diptera</taxon>
        <taxon>Nematocera</taxon>
        <taxon>Chironomoidea</taxon>
        <taxon>Chironomidae</taxon>
        <taxon>Clunio</taxon>
    </lineage>
</organism>
<feature type="domain" description="C2H2-type" evidence="2">
    <location>
        <begin position="447"/>
        <end position="468"/>
    </location>
</feature>
<evidence type="ECO:0000313" key="3">
    <source>
        <dbReference type="EMBL" id="CRK90253.1"/>
    </source>
</evidence>
<dbReference type="Gene3D" id="3.80.10.10">
    <property type="entry name" value="Ribonuclease Inhibitor"/>
    <property type="match status" value="2"/>
</dbReference>
<feature type="compositionally biased region" description="Polar residues" evidence="1">
    <location>
        <begin position="7"/>
        <end position="28"/>
    </location>
</feature>
<evidence type="ECO:0000256" key="1">
    <source>
        <dbReference type="SAM" id="MobiDB-lite"/>
    </source>
</evidence>
<keyword evidence="4" id="KW-1185">Reference proteome</keyword>
<dbReference type="AlphaFoldDB" id="A0A1J1HQD2"/>
<dbReference type="SMART" id="SM00368">
    <property type="entry name" value="LRR_RI"/>
    <property type="match status" value="4"/>
</dbReference>
<dbReference type="PANTHER" id="PTHR24114:SF50">
    <property type="entry name" value="RNI-LIKE PROTEIN"/>
    <property type="match status" value="1"/>
</dbReference>
<evidence type="ECO:0000313" key="4">
    <source>
        <dbReference type="Proteomes" id="UP000183832"/>
    </source>
</evidence>
<protein>
    <submittedName>
        <fullName evidence="3">CLUMA_CG003964, isoform A</fullName>
    </submittedName>
</protein>
<dbReference type="PROSITE" id="PS00028">
    <property type="entry name" value="ZINC_FINGER_C2H2_1"/>
    <property type="match status" value="1"/>
</dbReference>
<sequence length="495" mass="56140">MEEDNIPENSYTNLNDKSESNATLSSENGNEIVEEDLKKLSPNFVENRLDIKEKLNFYNSQCFCHSTQKVSKVLKVITEGTDFLNLDDYCIATLQCKIMFDTFIMNPITPLIVISLKNNQIEPFGIDSLSEFVARSESLEQLILESSKIGSEGAKILSSGISISTSIVYLNLVNCNIDDNGGEILIKSFTTNHVCQELNLSKNFLSFKTALAFQDVCEANKSLVKLDLSHNSFYEDNAIDILLKSLQGNETVSHLDLSWNGLGGESFAKSLLKAIKLSKLRSIKLEYNRMGKFEIKKLAVGVRKSETIEEVYIGGNLLSKENDSLLINVFQSDSPLNMISYGRWYHLSRDAYSLLQDIRWFKPSIKVIFKDVILPNPPKDVNMLDIYADRAKFLAMSPKKKKLQKDFGAFMRGLLNLPSSYLEKLEFLDMIEKSKMKHDVVLIDQYCDECSVLFNGRKTVDVHLMANHYLSRHPYTPKKKTKKKGKNLSNFNDSA</sequence>
<dbReference type="InterPro" id="IPR052394">
    <property type="entry name" value="LRR-containing"/>
</dbReference>
<dbReference type="InterPro" id="IPR032675">
    <property type="entry name" value="LRR_dom_sf"/>
</dbReference>
<dbReference type="Proteomes" id="UP000183832">
    <property type="component" value="Unassembled WGS sequence"/>
</dbReference>
<feature type="region of interest" description="Disordered" evidence="1">
    <location>
        <begin position="1"/>
        <end position="28"/>
    </location>
</feature>
<gene>
    <name evidence="3" type="primary">similar to Protein NLRC3</name>
    <name evidence="3" type="ORF">CLUMA_CG003964</name>
</gene>
<dbReference type="Pfam" id="PF13516">
    <property type="entry name" value="LRR_6"/>
    <property type="match status" value="2"/>
</dbReference>
<accession>A0A1J1HQD2</accession>